<proteinExistence type="predicted"/>
<sequence length="167" mass="18811">MTVTCLGVFVPTGFTHWNKREAVALPQCCVFSRTAGRAKERLFFGQKKMDLLRGPFFNIWSGKRDSHLASNQLKSKGFTFSLKQEKTQFWTCFQGVSRVKKGAFPSHAIEFYLQPIGGTVIRPTVSMALDWLGAQTTTEKPGRAAPRSRRRAPKRLSVAGKWLPSLF</sequence>
<gene>
    <name evidence="1" type="ORF">PS691_04649</name>
</gene>
<accession>A0A5E7EK88</accession>
<dbReference type="EMBL" id="CABVHQ010000061">
    <property type="protein sequence ID" value="VVO27180.1"/>
    <property type="molecule type" value="Genomic_DNA"/>
</dbReference>
<reference evidence="1 2" key="1">
    <citation type="submission" date="2019-09" db="EMBL/GenBank/DDBJ databases">
        <authorList>
            <person name="Chandra G."/>
            <person name="Truman W A."/>
        </authorList>
    </citation>
    <scope>NUCLEOTIDE SEQUENCE [LARGE SCALE GENOMIC DNA]</scope>
    <source>
        <strain evidence="1">PS691</strain>
    </source>
</reference>
<evidence type="ECO:0000313" key="1">
    <source>
        <dbReference type="EMBL" id="VVO27180.1"/>
    </source>
</evidence>
<dbReference type="Proteomes" id="UP000337909">
    <property type="component" value="Unassembled WGS sequence"/>
</dbReference>
<evidence type="ECO:0000313" key="2">
    <source>
        <dbReference type="Proteomes" id="UP000337909"/>
    </source>
</evidence>
<name>A0A5E7EK88_PSEFL</name>
<dbReference type="AlphaFoldDB" id="A0A5E7EK88"/>
<protein>
    <submittedName>
        <fullName evidence="1">Uncharacterized protein</fullName>
    </submittedName>
</protein>
<organism evidence="1 2">
    <name type="scientific">Pseudomonas fluorescens</name>
    <dbReference type="NCBI Taxonomy" id="294"/>
    <lineage>
        <taxon>Bacteria</taxon>
        <taxon>Pseudomonadati</taxon>
        <taxon>Pseudomonadota</taxon>
        <taxon>Gammaproteobacteria</taxon>
        <taxon>Pseudomonadales</taxon>
        <taxon>Pseudomonadaceae</taxon>
        <taxon>Pseudomonas</taxon>
    </lineage>
</organism>